<dbReference type="AlphaFoldDB" id="A0A7J8I888"/>
<dbReference type="Proteomes" id="UP000550707">
    <property type="component" value="Unassembled WGS sequence"/>
</dbReference>
<organism evidence="1 2">
    <name type="scientific">Molossus molossus</name>
    <name type="common">Pallas' mastiff bat</name>
    <name type="synonym">Vespertilio molossus</name>
    <dbReference type="NCBI Taxonomy" id="27622"/>
    <lineage>
        <taxon>Eukaryota</taxon>
        <taxon>Metazoa</taxon>
        <taxon>Chordata</taxon>
        <taxon>Craniata</taxon>
        <taxon>Vertebrata</taxon>
        <taxon>Euteleostomi</taxon>
        <taxon>Mammalia</taxon>
        <taxon>Eutheria</taxon>
        <taxon>Laurasiatheria</taxon>
        <taxon>Chiroptera</taxon>
        <taxon>Yangochiroptera</taxon>
        <taxon>Molossidae</taxon>
        <taxon>Molossus</taxon>
    </lineage>
</organism>
<evidence type="ECO:0000313" key="2">
    <source>
        <dbReference type="Proteomes" id="UP000550707"/>
    </source>
</evidence>
<dbReference type="EMBL" id="JACASF010000004">
    <property type="protein sequence ID" value="KAF6480793.1"/>
    <property type="molecule type" value="Genomic_DNA"/>
</dbReference>
<accession>A0A7J8I888</accession>
<gene>
    <name evidence="1" type="ORF">HJG59_010616</name>
</gene>
<sequence>MEQIFPEPLLCAKHHGFAEIRCDTVPALKPLTAIGQNTKCSDMQVLQRLDQGTEELVSMWCEGIMDLKRTVCFVPVQIPAWFLHPRNGSLGLSVCICQRGSQIRKEGRRGRQEVEAGYSRSLQTPLCCLAQSILENCLLDLQEGTGWPVHQNTPCGKVSLVALLLSISPEWGVLTACLHVPVSIATWNPVVKKLHQCYGSLMTVILVGD</sequence>
<dbReference type="InParanoid" id="A0A7J8I888"/>
<proteinExistence type="predicted"/>
<comment type="caution">
    <text evidence="1">The sequence shown here is derived from an EMBL/GenBank/DDBJ whole genome shotgun (WGS) entry which is preliminary data.</text>
</comment>
<reference evidence="1 2" key="1">
    <citation type="journal article" date="2020" name="Nature">
        <title>Six reference-quality genomes reveal evolution of bat adaptations.</title>
        <authorList>
            <person name="Jebb D."/>
            <person name="Huang Z."/>
            <person name="Pippel M."/>
            <person name="Hughes G.M."/>
            <person name="Lavrichenko K."/>
            <person name="Devanna P."/>
            <person name="Winkler S."/>
            <person name="Jermiin L.S."/>
            <person name="Skirmuntt E.C."/>
            <person name="Katzourakis A."/>
            <person name="Burkitt-Gray L."/>
            <person name="Ray D.A."/>
            <person name="Sullivan K.A.M."/>
            <person name="Roscito J.G."/>
            <person name="Kirilenko B.M."/>
            <person name="Davalos L.M."/>
            <person name="Corthals A.P."/>
            <person name="Power M.L."/>
            <person name="Jones G."/>
            <person name="Ransome R.D."/>
            <person name="Dechmann D.K.N."/>
            <person name="Locatelli A.G."/>
            <person name="Puechmaille S.J."/>
            <person name="Fedrigo O."/>
            <person name="Jarvis E.D."/>
            <person name="Hiller M."/>
            <person name="Vernes S.C."/>
            <person name="Myers E.W."/>
            <person name="Teeling E.C."/>
        </authorList>
    </citation>
    <scope>NUCLEOTIDE SEQUENCE [LARGE SCALE GENOMIC DNA]</scope>
    <source>
        <strain evidence="1">MMolMol1</strain>
        <tissue evidence="1">Muscle</tissue>
    </source>
</reference>
<name>A0A7J8I888_MOLMO</name>
<evidence type="ECO:0000313" key="1">
    <source>
        <dbReference type="EMBL" id="KAF6480793.1"/>
    </source>
</evidence>
<protein>
    <submittedName>
        <fullName evidence="1">Uncharacterized protein</fullName>
    </submittedName>
</protein>
<keyword evidence="2" id="KW-1185">Reference proteome</keyword>